<evidence type="ECO:0000256" key="3">
    <source>
        <dbReference type="SAM" id="MobiDB-lite"/>
    </source>
</evidence>
<name>A0ABT5SNM9_9PSEU</name>
<dbReference type="Pfam" id="PF02482">
    <property type="entry name" value="Ribosomal_S30AE"/>
    <property type="match status" value="1"/>
</dbReference>
<keyword evidence="1 2" id="KW-0810">Translation regulation</keyword>
<dbReference type="PANTHER" id="PTHR33231:SF1">
    <property type="entry name" value="30S RIBOSOMAL PROTEIN"/>
    <property type="match status" value="1"/>
</dbReference>
<dbReference type="RefSeq" id="WP_274198970.1">
    <property type="nucleotide sequence ID" value="NZ_JAQZAO010000001.1"/>
</dbReference>
<evidence type="ECO:0000313" key="6">
    <source>
        <dbReference type="Proteomes" id="UP001300763"/>
    </source>
</evidence>
<proteinExistence type="inferred from homology"/>
<dbReference type="InterPro" id="IPR036567">
    <property type="entry name" value="RHF-like"/>
</dbReference>
<keyword evidence="2" id="KW-0963">Cytoplasm</keyword>
<organism evidence="5 6">
    <name type="scientific">Actinomycetospora lemnae</name>
    <dbReference type="NCBI Taxonomy" id="3019891"/>
    <lineage>
        <taxon>Bacteria</taxon>
        <taxon>Bacillati</taxon>
        <taxon>Actinomycetota</taxon>
        <taxon>Actinomycetes</taxon>
        <taxon>Pseudonocardiales</taxon>
        <taxon>Pseudonocardiaceae</taxon>
        <taxon>Actinomycetospora</taxon>
    </lineage>
</organism>
<keyword evidence="6" id="KW-1185">Reference proteome</keyword>
<dbReference type="Proteomes" id="UP001300763">
    <property type="component" value="Unassembled WGS sequence"/>
</dbReference>
<evidence type="ECO:0000259" key="4">
    <source>
        <dbReference type="Pfam" id="PF16321"/>
    </source>
</evidence>
<evidence type="ECO:0000256" key="1">
    <source>
        <dbReference type="ARBA" id="ARBA00022845"/>
    </source>
</evidence>
<evidence type="ECO:0000256" key="2">
    <source>
        <dbReference type="HAMAP-Rule" id="MF_00839"/>
    </source>
</evidence>
<dbReference type="InterPro" id="IPR032528">
    <property type="entry name" value="Ribosom_S30AE_C"/>
</dbReference>
<sequence length="254" mass="28183">MEIVVCGRNVEVPQHFREHTADKLSRLERYDHKIVRMEVQLSHEPNPRRSKNCQRVEITGRGRGPVVRGEGCSADFYCALDQAVARLEARLRRAHDRRRVSHGRRVPVSVARATGAITAPETPIASSAAAATELLERETPDGWSVDVPAARVPSDDGADDRADDAADDRAHDLAHDRAHDRAVDVAADTPDEEYPPGQVVRHKEHHAIPMTVDDALSQMELVGHDFFLFSDKATGRPSVVYRRHGYAYGVIALV</sequence>
<comment type="subcellular location">
    <subcellularLocation>
        <location evidence="2">Cytoplasm</location>
    </subcellularLocation>
</comment>
<dbReference type="Pfam" id="PF16321">
    <property type="entry name" value="Ribosom_S30AE_C"/>
    <property type="match status" value="1"/>
</dbReference>
<dbReference type="NCBIfam" id="TIGR00741">
    <property type="entry name" value="yfiA"/>
    <property type="match status" value="1"/>
</dbReference>
<dbReference type="InterPro" id="IPR038416">
    <property type="entry name" value="Ribosom_S30AE_C_sf"/>
</dbReference>
<feature type="region of interest" description="Disordered" evidence="3">
    <location>
        <begin position="144"/>
        <end position="169"/>
    </location>
</feature>
<comment type="caution">
    <text evidence="5">The sequence shown here is derived from an EMBL/GenBank/DDBJ whole genome shotgun (WGS) entry which is preliminary data.</text>
</comment>
<gene>
    <name evidence="5" type="primary">raiA</name>
    <name evidence="2" type="synonym">hpf</name>
    <name evidence="5" type="ORF">PGB27_00260</name>
</gene>
<dbReference type="CDD" id="cd00552">
    <property type="entry name" value="RaiA"/>
    <property type="match status" value="1"/>
</dbReference>
<dbReference type="InterPro" id="IPR034694">
    <property type="entry name" value="HPF_long/plastid"/>
</dbReference>
<dbReference type="Gene3D" id="3.30.505.50">
    <property type="entry name" value="Sigma 54 modulation/S30EA ribosomal protein, C-terminal domain"/>
    <property type="match status" value="1"/>
</dbReference>
<dbReference type="SUPFAM" id="SSF69754">
    <property type="entry name" value="Ribosome binding protein Y (YfiA homologue)"/>
    <property type="match status" value="1"/>
</dbReference>
<comment type="subunit">
    <text evidence="2">Interacts with 100S ribosomes.</text>
</comment>
<accession>A0ABT5SNM9</accession>
<dbReference type="Gene3D" id="3.30.160.100">
    <property type="entry name" value="Ribosome hibernation promotion factor-like"/>
    <property type="match status" value="1"/>
</dbReference>
<dbReference type="PANTHER" id="PTHR33231">
    <property type="entry name" value="30S RIBOSOMAL PROTEIN"/>
    <property type="match status" value="1"/>
</dbReference>
<feature type="domain" description="Sigma 54 modulation/S30EA ribosomal protein C-terminal" evidence="4">
    <location>
        <begin position="197"/>
        <end position="250"/>
    </location>
</feature>
<protein>
    <recommendedName>
        <fullName evidence="2">Ribosome hibernation promoting factor</fullName>
        <shortName evidence="2">HPF</shortName>
    </recommendedName>
</protein>
<reference evidence="5 6" key="1">
    <citation type="submission" date="2023-02" db="EMBL/GenBank/DDBJ databases">
        <title>Genome sequencing required for Actinomycetospora new species description.</title>
        <authorList>
            <person name="Saimee Y."/>
            <person name="Duangmal K."/>
        </authorList>
    </citation>
    <scope>NUCLEOTIDE SEQUENCE [LARGE SCALE GENOMIC DNA]</scope>
    <source>
        <strain evidence="5 6">DW7H6</strain>
    </source>
</reference>
<dbReference type="InterPro" id="IPR003489">
    <property type="entry name" value="RHF/RaiA"/>
</dbReference>
<feature type="compositionally biased region" description="Basic and acidic residues" evidence="3">
    <location>
        <begin position="159"/>
        <end position="169"/>
    </location>
</feature>
<dbReference type="EMBL" id="JAQZAO010000001">
    <property type="protein sequence ID" value="MDD7963766.1"/>
    <property type="molecule type" value="Genomic_DNA"/>
</dbReference>
<dbReference type="InterPro" id="IPR050574">
    <property type="entry name" value="HPF/YfiA_ribosome-assoc"/>
</dbReference>
<evidence type="ECO:0000313" key="5">
    <source>
        <dbReference type="EMBL" id="MDD7963766.1"/>
    </source>
</evidence>
<dbReference type="HAMAP" id="MF_00839">
    <property type="entry name" value="HPF"/>
    <property type="match status" value="1"/>
</dbReference>
<comment type="function">
    <text evidence="2">Required for dimerization of active 70S ribosomes into 100S ribosomes in stationary phase; 100S ribosomes are translationally inactive and sometimes present during exponential growth.</text>
</comment>
<comment type="similarity">
    <text evidence="2">Belongs to the HPF/YfiA ribosome-associated protein family. Long HPF subfamily.</text>
</comment>